<dbReference type="Pfam" id="PF13855">
    <property type="entry name" value="LRR_8"/>
    <property type="match status" value="1"/>
</dbReference>
<evidence type="ECO:0000256" key="5">
    <source>
        <dbReference type="ARBA" id="ARBA00022692"/>
    </source>
</evidence>
<dbReference type="STRING" id="3818.A0A444YXN8"/>
<keyword evidence="3" id="KW-1003">Cell membrane</keyword>
<name>A0A444YXN8_ARAHY</name>
<keyword evidence="8" id="KW-1133">Transmembrane helix</keyword>
<dbReference type="Gene3D" id="3.80.10.10">
    <property type="entry name" value="Ribonuclease Inhibitor"/>
    <property type="match status" value="1"/>
</dbReference>
<dbReference type="InterPro" id="IPR001611">
    <property type="entry name" value="Leu-rich_rpt"/>
</dbReference>
<evidence type="ECO:0000256" key="9">
    <source>
        <dbReference type="ARBA" id="ARBA00023136"/>
    </source>
</evidence>
<evidence type="ECO:0000256" key="8">
    <source>
        <dbReference type="ARBA" id="ARBA00022989"/>
    </source>
</evidence>
<dbReference type="InterPro" id="IPR032675">
    <property type="entry name" value="LRR_dom_sf"/>
</dbReference>
<keyword evidence="4" id="KW-0433">Leucine-rich repeat</keyword>
<keyword evidence="11" id="KW-0325">Glycoprotein</keyword>
<evidence type="ECO:0000256" key="11">
    <source>
        <dbReference type="ARBA" id="ARBA00023180"/>
    </source>
</evidence>
<evidence type="ECO:0000256" key="4">
    <source>
        <dbReference type="ARBA" id="ARBA00022614"/>
    </source>
</evidence>
<evidence type="ECO:0000256" key="10">
    <source>
        <dbReference type="ARBA" id="ARBA00023170"/>
    </source>
</evidence>
<dbReference type="SUPFAM" id="SSF52058">
    <property type="entry name" value="L domain-like"/>
    <property type="match status" value="1"/>
</dbReference>
<keyword evidence="6" id="KW-0732">Signal</keyword>
<dbReference type="PANTHER" id="PTHR48063:SF112">
    <property type="entry name" value="RECEPTOR LIKE PROTEIN 30-LIKE"/>
    <property type="match status" value="1"/>
</dbReference>
<dbReference type="FunFam" id="3.80.10.10:FF:000299">
    <property type="entry name" value="Piriformospora indica-insensitive protein 2"/>
    <property type="match status" value="1"/>
</dbReference>
<keyword evidence="9" id="KW-0472">Membrane</keyword>
<organism evidence="13 14">
    <name type="scientific">Arachis hypogaea</name>
    <name type="common">Peanut</name>
    <dbReference type="NCBI Taxonomy" id="3818"/>
    <lineage>
        <taxon>Eukaryota</taxon>
        <taxon>Viridiplantae</taxon>
        <taxon>Streptophyta</taxon>
        <taxon>Embryophyta</taxon>
        <taxon>Tracheophyta</taxon>
        <taxon>Spermatophyta</taxon>
        <taxon>Magnoliopsida</taxon>
        <taxon>eudicotyledons</taxon>
        <taxon>Gunneridae</taxon>
        <taxon>Pentapetalae</taxon>
        <taxon>rosids</taxon>
        <taxon>fabids</taxon>
        <taxon>Fabales</taxon>
        <taxon>Fabaceae</taxon>
        <taxon>Papilionoideae</taxon>
        <taxon>50 kb inversion clade</taxon>
        <taxon>dalbergioids sensu lato</taxon>
        <taxon>Dalbergieae</taxon>
        <taxon>Pterocarpus clade</taxon>
        <taxon>Arachis</taxon>
    </lineage>
</organism>
<dbReference type="PRINTS" id="PR00019">
    <property type="entry name" value="LEURICHRPT"/>
</dbReference>
<comment type="similarity">
    <text evidence="2">Belongs to the RLP family.</text>
</comment>
<sequence length="180" mass="19581">MHGKRAKHDMRKKGMHSSASSMDSQTLLTGSHNGVRCDNITGLVVGLNLSTLLNLPYMELSGEISPSLLELESLMSLDLSLNYFLDLRSNFLQGEVHEMLSRIQNLQSLVLQGNQLSGELPDSLGKLEHLEVLDLSNNTITGPTPASLANLSSLRTLNLGHNRLNGTKTSIGDVEAIFIC</sequence>
<proteinExistence type="inferred from homology"/>
<comment type="caution">
    <text evidence="13">The sequence shown here is derived from an EMBL/GenBank/DDBJ whole genome shotgun (WGS) entry which is preliminary data.</text>
</comment>
<dbReference type="EMBL" id="SDMP01000015">
    <property type="protein sequence ID" value="RYR06693.1"/>
    <property type="molecule type" value="Genomic_DNA"/>
</dbReference>
<dbReference type="InterPro" id="IPR046956">
    <property type="entry name" value="RLP23-like"/>
</dbReference>
<dbReference type="PANTHER" id="PTHR48063">
    <property type="entry name" value="LRR RECEPTOR-LIKE KINASE"/>
    <property type="match status" value="1"/>
</dbReference>
<evidence type="ECO:0000256" key="3">
    <source>
        <dbReference type="ARBA" id="ARBA00022475"/>
    </source>
</evidence>
<keyword evidence="7" id="KW-0677">Repeat</keyword>
<feature type="compositionally biased region" description="Basic residues" evidence="12">
    <location>
        <begin position="1"/>
        <end position="15"/>
    </location>
</feature>
<evidence type="ECO:0000256" key="6">
    <source>
        <dbReference type="ARBA" id="ARBA00022729"/>
    </source>
</evidence>
<gene>
    <name evidence="13" type="ORF">Ahy_B05g073993</name>
</gene>
<dbReference type="SMART" id="SM00369">
    <property type="entry name" value="LRR_TYP"/>
    <property type="match status" value="4"/>
</dbReference>
<reference evidence="13 14" key="1">
    <citation type="submission" date="2019-01" db="EMBL/GenBank/DDBJ databases">
        <title>Sequencing of cultivated peanut Arachis hypogaea provides insights into genome evolution and oil improvement.</title>
        <authorList>
            <person name="Chen X."/>
        </authorList>
    </citation>
    <scope>NUCLEOTIDE SEQUENCE [LARGE SCALE GENOMIC DNA]</scope>
    <source>
        <strain evidence="14">cv. Fuhuasheng</strain>
        <tissue evidence="13">Leaves</tissue>
    </source>
</reference>
<protein>
    <submittedName>
        <fullName evidence="13">Uncharacterized protein</fullName>
    </submittedName>
</protein>
<evidence type="ECO:0000256" key="1">
    <source>
        <dbReference type="ARBA" id="ARBA00004251"/>
    </source>
</evidence>
<dbReference type="InterPro" id="IPR003591">
    <property type="entry name" value="Leu-rich_rpt_typical-subtyp"/>
</dbReference>
<dbReference type="GO" id="GO:0005886">
    <property type="term" value="C:plasma membrane"/>
    <property type="evidence" value="ECO:0007669"/>
    <property type="project" value="UniProtKB-SubCell"/>
</dbReference>
<feature type="region of interest" description="Disordered" evidence="12">
    <location>
        <begin position="1"/>
        <end position="25"/>
    </location>
</feature>
<comment type="subcellular location">
    <subcellularLocation>
        <location evidence="1">Cell membrane</location>
        <topology evidence="1">Single-pass type I membrane protein</topology>
    </subcellularLocation>
</comment>
<dbReference type="AlphaFoldDB" id="A0A444YXN8"/>
<keyword evidence="14" id="KW-1185">Reference proteome</keyword>
<keyword evidence="10" id="KW-0675">Receptor</keyword>
<evidence type="ECO:0000256" key="7">
    <source>
        <dbReference type="ARBA" id="ARBA00022737"/>
    </source>
</evidence>
<evidence type="ECO:0000313" key="13">
    <source>
        <dbReference type="EMBL" id="RYR06693.1"/>
    </source>
</evidence>
<evidence type="ECO:0000313" key="14">
    <source>
        <dbReference type="Proteomes" id="UP000289738"/>
    </source>
</evidence>
<evidence type="ECO:0000256" key="12">
    <source>
        <dbReference type="SAM" id="MobiDB-lite"/>
    </source>
</evidence>
<dbReference type="Proteomes" id="UP000289738">
    <property type="component" value="Chromosome B05"/>
</dbReference>
<evidence type="ECO:0000256" key="2">
    <source>
        <dbReference type="ARBA" id="ARBA00009592"/>
    </source>
</evidence>
<keyword evidence="5" id="KW-0812">Transmembrane</keyword>
<accession>A0A444YXN8</accession>